<comment type="caution">
    <text evidence="1">The sequence shown here is derived from an EMBL/GenBank/DDBJ whole genome shotgun (WGS) entry which is preliminary data.</text>
</comment>
<evidence type="ECO:0000313" key="1">
    <source>
        <dbReference type="EMBL" id="KAJ9069593.1"/>
    </source>
</evidence>
<protein>
    <submittedName>
        <fullName evidence="1">Uncharacterized protein</fullName>
    </submittedName>
</protein>
<sequence length="112" mass="11910">MIVPLEKFVAFTLAPVLLLIWSTTPDLWTRLSLSAAYVGEEPSHLLVLLGNLPVCAHGLVATGGKVVKSLTSNDLALPSPSFDLAASPEDFATKVSPPLSYPAPKGRLFKLL</sequence>
<dbReference type="Proteomes" id="UP001165960">
    <property type="component" value="Unassembled WGS sequence"/>
</dbReference>
<evidence type="ECO:0000313" key="2">
    <source>
        <dbReference type="Proteomes" id="UP001165960"/>
    </source>
</evidence>
<gene>
    <name evidence="1" type="ORF">DSO57_1016899</name>
</gene>
<keyword evidence="2" id="KW-1185">Reference proteome</keyword>
<accession>A0ACC2T4L3</accession>
<dbReference type="EMBL" id="QTSX02003620">
    <property type="protein sequence ID" value="KAJ9069593.1"/>
    <property type="molecule type" value="Genomic_DNA"/>
</dbReference>
<name>A0ACC2T4L3_9FUNG</name>
<organism evidence="1 2">
    <name type="scientific">Entomophthora muscae</name>
    <dbReference type="NCBI Taxonomy" id="34485"/>
    <lineage>
        <taxon>Eukaryota</taxon>
        <taxon>Fungi</taxon>
        <taxon>Fungi incertae sedis</taxon>
        <taxon>Zoopagomycota</taxon>
        <taxon>Entomophthoromycotina</taxon>
        <taxon>Entomophthoromycetes</taxon>
        <taxon>Entomophthorales</taxon>
        <taxon>Entomophthoraceae</taxon>
        <taxon>Entomophthora</taxon>
    </lineage>
</organism>
<reference evidence="1" key="1">
    <citation type="submission" date="2022-04" db="EMBL/GenBank/DDBJ databases">
        <title>Genome of the entomopathogenic fungus Entomophthora muscae.</title>
        <authorList>
            <person name="Elya C."/>
            <person name="Lovett B.R."/>
            <person name="Lee E."/>
            <person name="Macias A.M."/>
            <person name="Hajek A.E."/>
            <person name="De Bivort B.L."/>
            <person name="Kasson M.T."/>
            <person name="De Fine Licht H.H."/>
            <person name="Stajich J.E."/>
        </authorList>
    </citation>
    <scope>NUCLEOTIDE SEQUENCE</scope>
    <source>
        <strain evidence="1">Berkeley</strain>
    </source>
</reference>
<proteinExistence type="predicted"/>